<dbReference type="AlphaFoldDB" id="A0A2T0PYT0"/>
<feature type="transmembrane region" description="Helical" evidence="1">
    <location>
        <begin position="176"/>
        <end position="198"/>
    </location>
</feature>
<evidence type="ECO:0000313" key="3">
    <source>
        <dbReference type="Proteomes" id="UP000237846"/>
    </source>
</evidence>
<name>A0A2T0PYT0_9ACTN</name>
<keyword evidence="1" id="KW-0812">Transmembrane</keyword>
<keyword evidence="1" id="KW-1133">Transmembrane helix</keyword>
<evidence type="ECO:0000313" key="2">
    <source>
        <dbReference type="EMBL" id="PRX96701.1"/>
    </source>
</evidence>
<accession>A0A2T0PYT0</accession>
<protein>
    <submittedName>
        <fullName evidence="2">Uncharacterized protein</fullName>
    </submittedName>
</protein>
<feature type="transmembrane region" description="Helical" evidence="1">
    <location>
        <begin position="231"/>
        <end position="254"/>
    </location>
</feature>
<gene>
    <name evidence="2" type="ORF">CLV72_107224</name>
</gene>
<comment type="caution">
    <text evidence="2">The sequence shown here is derived from an EMBL/GenBank/DDBJ whole genome shotgun (WGS) entry which is preliminary data.</text>
</comment>
<feature type="transmembrane region" description="Helical" evidence="1">
    <location>
        <begin position="52"/>
        <end position="72"/>
    </location>
</feature>
<feature type="transmembrane region" description="Helical" evidence="1">
    <location>
        <begin position="23"/>
        <end position="45"/>
    </location>
</feature>
<keyword evidence="3" id="KW-1185">Reference proteome</keyword>
<organism evidence="2 3">
    <name type="scientific">Allonocardiopsis opalescens</name>
    <dbReference type="NCBI Taxonomy" id="1144618"/>
    <lineage>
        <taxon>Bacteria</taxon>
        <taxon>Bacillati</taxon>
        <taxon>Actinomycetota</taxon>
        <taxon>Actinomycetes</taxon>
        <taxon>Streptosporangiales</taxon>
        <taxon>Allonocardiopsis</taxon>
    </lineage>
</organism>
<evidence type="ECO:0000256" key="1">
    <source>
        <dbReference type="SAM" id="Phobius"/>
    </source>
</evidence>
<dbReference type="Proteomes" id="UP000237846">
    <property type="component" value="Unassembled WGS sequence"/>
</dbReference>
<sequence>MVSAMQPLGALVSVHPVANGRRWSAGLAVLLVVGTAVGLLALLIFNPGPGRGYGGLLAVMMIVLAVAVPAAWTQFAKAVRGGAAESFELYEGGVAHVARGVRRSWTWDQVFGVRAAEKGAGAVFGWDFGCAVSFRDGARVQFNGLTRGARTLAEAVVRHCPEAVGRTTEPEWLDDVLVWLLRLTPLFAIGFGAGLWWIASVFIADDARTDALSPGYAEGVQPLSDAAAGGLAALAIVCVVGCVLSVVAAVWWWIIEGGDG</sequence>
<keyword evidence="1" id="KW-0472">Membrane</keyword>
<reference evidence="2 3" key="1">
    <citation type="submission" date="2018-03" db="EMBL/GenBank/DDBJ databases">
        <title>Genomic Encyclopedia of Archaeal and Bacterial Type Strains, Phase II (KMG-II): from individual species to whole genera.</title>
        <authorList>
            <person name="Goeker M."/>
        </authorList>
    </citation>
    <scope>NUCLEOTIDE SEQUENCE [LARGE SCALE GENOMIC DNA]</scope>
    <source>
        <strain evidence="2 3">DSM 45601</strain>
    </source>
</reference>
<proteinExistence type="predicted"/>
<dbReference type="EMBL" id="PVZC01000007">
    <property type="protein sequence ID" value="PRX96701.1"/>
    <property type="molecule type" value="Genomic_DNA"/>
</dbReference>